<organism evidence="2 3">
    <name type="scientific">Microbotryum intermedium</name>
    <dbReference type="NCBI Taxonomy" id="269621"/>
    <lineage>
        <taxon>Eukaryota</taxon>
        <taxon>Fungi</taxon>
        <taxon>Dikarya</taxon>
        <taxon>Basidiomycota</taxon>
        <taxon>Pucciniomycotina</taxon>
        <taxon>Microbotryomycetes</taxon>
        <taxon>Microbotryales</taxon>
        <taxon>Microbotryaceae</taxon>
        <taxon>Microbotryum</taxon>
    </lineage>
</organism>
<name>A0A238FLR5_9BASI</name>
<accession>A0A238FLR5</accession>
<sequence length="375" mass="42452">MWRLCSTDIAAGGVPTSVHKFVYQPKKSITARVYWGSWYEDTLTIGGLKVEGQQFLGITQTEHNVELEAVRNIPAFLRGTLGLGHNDSKDAIWTPMDHWIHNKVLKQNLFAVQLHDAGGHVSFGSYDQSHEMVWANVVHNAVSSGWTILGDAVVYRTNTRYKTKAGESKHEPEVQVFPTSKLGHKFRVEFSTWDQMSFIPMSMAARMFSGMKDFSYNEDLALYTVACSEIQKQQVGIVIKAKIFWVTLSSLNLGRKHRRGIEIFIKTSQELSSKASFHTYSHPRQIIHLRFRFDDGRLVPRDSPRFDFPKGELSKDWVSSHDTCIYLIAPHPPIHFTQSLYVVFSHKPEGGRSLGIASAKTATTQAAKYAWPPLV</sequence>
<dbReference type="Proteomes" id="UP000198372">
    <property type="component" value="Unassembled WGS sequence"/>
</dbReference>
<dbReference type="EMBL" id="FMSP01000019">
    <property type="protein sequence ID" value="SCV73719.1"/>
    <property type="molecule type" value="Genomic_DNA"/>
</dbReference>
<dbReference type="Gene3D" id="2.40.70.10">
    <property type="entry name" value="Acid Proteases"/>
    <property type="match status" value="1"/>
</dbReference>
<gene>
    <name evidence="2" type="ORF">BQ2448_6149</name>
</gene>
<dbReference type="InterPro" id="IPR033121">
    <property type="entry name" value="PEPTIDASE_A1"/>
</dbReference>
<dbReference type="Pfam" id="PF00026">
    <property type="entry name" value="Asp"/>
    <property type="match status" value="1"/>
</dbReference>
<protein>
    <submittedName>
        <fullName evidence="2">BQ2448_6149 protein</fullName>
    </submittedName>
</protein>
<dbReference type="SUPFAM" id="SSF50630">
    <property type="entry name" value="Acid proteases"/>
    <property type="match status" value="1"/>
</dbReference>
<reference evidence="3" key="1">
    <citation type="submission" date="2016-09" db="EMBL/GenBank/DDBJ databases">
        <authorList>
            <person name="Jeantristanb JTB J.-T."/>
            <person name="Ricardo R."/>
        </authorList>
    </citation>
    <scope>NUCLEOTIDE SEQUENCE [LARGE SCALE GENOMIC DNA]</scope>
</reference>
<dbReference type="AlphaFoldDB" id="A0A238FLR5"/>
<evidence type="ECO:0000313" key="3">
    <source>
        <dbReference type="Proteomes" id="UP000198372"/>
    </source>
</evidence>
<dbReference type="InterPro" id="IPR021109">
    <property type="entry name" value="Peptidase_aspartic_dom_sf"/>
</dbReference>
<evidence type="ECO:0000313" key="2">
    <source>
        <dbReference type="EMBL" id="SCV73719.1"/>
    </source>
</evidence>
<feature type="domain" description="Peptidase A1" evidence="1">
    <location>
        <begin position="36"/>
        <end position="160"/>
    </location>
</feature>
<keyword evidence="3" id="KW-1185">Reference proteome</keyword>
<proteinExistence type="predicted"/>
<evidence type="ECO:0000259" key="1">
    <source>
        <dbReference type="Pfam" id="PF00026"/>
    </source>
</evidence>